<dbReference type="InterPro" id="IPR005467">
    <property type="entry name" value="His_kinase_dom"/>
</dbReference>
<keyword evidence="9" id="KW-0175">Coiled coil</keyword>
<feature type="transmembrane region" description="Helical" evidence="10">
    <location>
        <begin position="20"/>
        <end position="44"/>
    </location>
</feature>
<evidence type="ECO:0000256" key="1">
    <source>
        <dbReference type="ARBA" id="ARBA00000085"/>
    </source>
</evidence>
<evidence type="ECO:0000256" key="2">
    <source>
        <dbReference type="ARBA" id="ARBA00012438"/>
    </source>
</evidence>
<evidence type="ECO:0000259" key="11">
    <source>
        <dbReference type="PROSITE" id="PS50109"/>
    </source>
</evidence>
<dbReference type="Gene3D" id="1.10.287.130">
    <property type="match status" value="1"/>
</dbReference>
<name>A0A2N9M331_9BACT</name>
<evidence type="ECO:0000256" key="3">
    <source>
        <dbReference type="ARBA" id="ARBA00022553"/>
    </source>
</evidence>
<dbReference type="SUPFAM" id="SSF55874">
    <property type="entry name" value="ATPase domain of HSP90 chaperone/DNA topoisomerase II/histidine kinase"/>
    <property type="match status" value="1"/>
</dbReference>
<sequence length="444" mass="48575">MRTTPSIERIEAQTFRRQQIAFCILTLFVIAILLLLHTLFAPLLGEPSKAVILVLALGFLLKIWETMWLQGRRQGITAREAHLETAISIVGIFVLAVALAFFTDRDDAPYFVLLAIPILQCAYHCGLLATIATIVAAVGTMFAWIQHYFSIHPPARPTEYLETGMIAVIFCLTGPLVWFLINQLKEREAKLHEKVTELEAAREKLVSEEKLAAVGRFASGIAHEIRNPVAMIASSLATAAYPASDSREREEMFAIAAREVKRLESLTTDFLTYARPSAPQRSLMSIGDIVRHIADVTKMRAADRSIEVICQTGEETFAEIDGAQIEGALLNLSLNALDATPAGGRVKLQIRGDESMVYLDVENSGRAIPDLNLTRVFEPFFTTKPDGTGLGLAIARGIAVAHGGDLCVSDNRDGAVVFTITVPKSSLEAFSGEASHGKDSDNRR</sequence>
<dbReference type="Gene3D" id="3.30.565.10">
    <property type="entry name" value="Histidine kinase-like ATPase, C-terminal domain"/>
    <property type="match status" value="1"/>
</dbReference>
<dbReference type="GO" id="GO:0005524">
    <property type="term" value="F:ATP binding"/>
    <property type="evidence" value="ECO:0007669"/>
    <property type="project" value="UniProtKB-KW"/>
</dbReference>
<protein>
    <recommendedName>
        <fullName evidence="2">histidine kinase</fullName>
        <ecNumber evidence="2">2.7.13.3</ecNumber>
    </recommendedName>
</protein>
<accession>A0A2N9M331</accession>
<dbReference type="InterPro" id="IPR003594">
    <property type="entry name" value="HATPase_dom"/>
</dbReference>
<feature type="transmembrane region" description="Helical" evidence="10">
    <location>
        <begin position="108"/>
        <end position="139"/>
    </location>
</feature>
<dbReference type="AlphaFoldDB" id="A0A2N9M331"/>
<dbReference type="OrthoDB" id="9764522at2"/>
<evidence type="ECO:0000256" key="4">
    <source>
        <dbReference type="ARBA" id="ARBA00022679"/>
    </source>
</evidence>
<dbReference type="EMBL" id="OKRB01000133">
    <property type="protein sequence ID" value="SPE29855.1"/>
    <property type="molecule type" value="Genomic_DNA"/>
</dbReference>
<evidence type="ECO:0000313" key="13">
    <source>
        <dbReference type="Proteomes" id="UP000239735"/>
    </source>
</evidence>
<dbReference type="Proteomes" id="UP000239735">
    <property type="component" value="Unassembled WGS sequence"/>
</dbReference>
<dbReference type="Pfam" id="PF02518">
    <property type="entry name" value="HATPase_c"/>
    <property type="match status" value="1"/>
</dbReference>
<dbReference type="InterPro" id="IPR003661">
    <property type="entry name" value="HisK_dim/P_dom"/>
</dbReference>
<evidence type="ECO:0000256" key="6">
    <source>
        <dbReference type="ARBA" id="ARBA00022777"/>
    </source>
</evidence>
<dbReference type="PANTHER" id="PTHR43065">
    <property type="entry name" value="SENSOR HISTIDINE KINASE"/>
    <property type="match status" value="1"/>
</dbReference>
<dbReference type="CDD" id="cd00075">
    <property type="entry name" value="HATPase"/>
    <property type="match status" value="1"/>
</dbReference>
<evidence type="ECO:0000256" key="10">
    <source>
        <dbReference type="SAM" id="Phobius"/>
    </source>
</evidence>
<organism evidence="12 13">
    <name type="scientific">Candidatus Sulfuritelmatomonas gaucii</name>
    <dbReference type="NCBI Taxonomy" id="2043161"/>
    <lineage>
        <taxon>Bacteria</taxon>
        <taxon>Pseudomonadati</taxon>
        <taxon>Acidobacteriota</taxon>
        <taxon>Terriglobia</taxon>
        <taxon>Terriglobales</taxon>
        <taxon>Acidobacteriaceae</taxon>
        <taxon>Candidatus Sulfuritelmatomonas</taxon>
    </lineage>
</organism>
<dbReference type="EC" id="2.7.13.3" evidence="2"/>
<proteinExistence type="predicted"/>
<dbReference type="Pfam" id="PF00512">
    <property type="entry name" value="HisKA"/>
    <property type="match status" value="1"/>
</dbReference>
<comment type="catalytic activity">
    <reaction evidence="1">
        <text>ATP + protein L-histidine = ADP + protein N-phospho-L-histidine.</text>
        <dbReference type="EC" id="2.7.13.3"/>
    </reaction>
</comment>
<evidence type="ECO:0000256" key="9">
    <source>
        <dbReference type="SAM" id="Coils"/>
    </source>
</evidence>
<dbReference type="GO" id="GO:0000155">
    <property type="term" value="F:phosphorelay sensor kinase activity"/>
    <property type="evidence" value="ECO:0007669"/>
    <property type="project" value="InterPro"/>
</dbReference>
<keyword evidence="10" id="KW-0472">Membrane</keyword>
<keyword evidence="8" id="KW-0902">Two-component regulatory system</keyword>
<dbReference type="SMART" id="SM00387">
    <property type="entry name" value="HATPase_c"/>
    <property type="match status" value="1"/>
</dbReference>
<gene>
    <name evidence="12" type="ORF">SBA5_720026</name>
</gene>
<keyword evidence="10" id="KW-0812">Transmembrane</keyword>
<feature type="domain" description="Histidine kinase" evidence="11">
    <location>
        <begin position="220"/>
        <end position="426"/>
    </location>
</feature>
<evidence type="ECO:0000256" key="5">
    <source>
        <dbReference type="ARBA" id="ARBA00022741"/>
    </source>
</evidence>
<dbReference type="InterPro" id="IPR036097">
    <property type="entry name" value="HisK_dim/P_sf"/>
</dbReference>
<dbReference type="PRINTS" id="PR00344">
    <property type="entry name" value="BCTRLSENSOR"/>
</dbReference>
<feature type="transmembrane region" description="Helical" evidence="10">
    <location>
        <begin position="160"/>
        <end position="181"/>
    </location>
</feature>
<feature type="transmembrane region" description="Helical" evidence="10">
    <location>
        <begin position="50"/>
        <end position="69"/>
    </location>
</feature>
<dbReference type="SUPFAM" id="SSF47384">
    <property type="entry name" value="Homodimeric domain of signal transducing histidine kinase"/>
    <property type="match status" value="1"/>
</dbReference>
<keyword evidence="10" id="KW-1133">Transmembrane helix</keyword>
<feature type="coiled-coil region" evidence="9">
    <location>
        <begin position="181"/>
        <end position="208"/>
    </location>
</feature>
<dbReference type="PANTHER" id="PTHR43065:SF10">
    <property type="entry name" value="PEROXIDE STRESS-ACTIVATED HISTIDINE KINASE MAK3"/>
    <property type="match status" value="1"/>
</dbReference>
<keyword evidence="3" id="KW-0597">Phosphoprotein</keyword>
<evidence type="ECO:0000313" key="12">
    <source>
        <dbReference type="EMBL" id="SPE29855.1"/>
    </source>
</evidence>
<feature type="transmembrane region" description="Helical" evidence="10">
    <location>
        <begin position="81"/>
        <end position="102"/>
    </location>
</feature>
<keyword evidence="5" id="KW-0547">Nucleotide-binding</keyword>
<dbReference type="CDD" id="cd00082">
    <property type="entry name" value="HisKA"/>
    <property type="match status" value="1"/>
</dbReference>
<keyword evidence="4 12" id="KW-0808">Transferase</keyword>
<dbReference type="SMART" id="SM00388">
    <property type="entry name" value="HisKA"/>
    <property type="match status" value="1"/>
</dbReference>
<dbReference type="PROSITE" id="PS50109">
    <property type="entry name" value="HIS_KIN"/>
    <property type="match status" value="1"/>
</dbReference>
<keyword evidence="7" id="KW-0067">ATP-binding</keyword>
<evidence type="ECO:0000256" key="8">
    <source>
        <dbReference type="ARBA" id="ARBA00023012"/>
    </source>
</evidence>
<evidence type="ECO:0000256" key="7">
    <source>
        <dbReference type="ARBA" id="ARBA00022840"/>
    </source>
</evidence>
<dbReference type="InterPro" id="IPR004358">
    <property type="entry name" value="Sig_transdc_His_kin-like_C"/>
</dbReference>
<reference evidence="13" key="1">
    <citation type="submission" date="2018-02" db="EMBL/GenBank/DDBJ databases">
        <authorList>
            <person name="Hausmann B."/>
        </authorList>
    </citation>
    <scope>NUCLEOTIDE SEQUENCE [LARGE SCALE GENOMIC DNA]</scope>
    <source>
        <strain evidence="13">Peat soil MAG SbA5</strain>
    </source>
</reference>
<keyword evidence="6 12" id="KW-0418">Kinase</keyword>
<dbReference type="InterPro" id="IPR036890">
    <property type="entry name" value="HATPase_C_sf"/>
</dbReference>